<proteinExistence type="inferred from homology"/>
<keyword evidence="7" id="KW-1185">Reference proteome</keyword>
<feature type="domain" description="NAA35-like TPR repeats" evidence="5">
    <location>
        <begin position="314"/>
        <end position="693"/>
    </location>
</feature>
<evidence type="ECO:0000313" key="7">
    <source>
        <dbReference type="Proteomes" id="UP000241769"/>
    </source>
</evidence>
<evidence type="ECO:0000256" key="1">
    <source>
        <dbReference type="ARBA" id="ARBA00004496"/>
    </source>
</evidence>
<dbReference type="STRING" id="1890364.A0A2P6MWE1"/>
<comment type="similarity">
    <text evidence="2">Belongs to the MAK10 family.</text>
</comment>
<keyword evidence="6" id="KW-0808">Transferase</keyword>
<keyword evidence="3" id="KW-0963">Cytoplasm</keyword>
<dbReference type="PANTHER" id="PTHR21373">
    <property type="entry name" value="GLUCOSE REPRESSIBLE PROTEIN MAK10"/>
    <property type="match status" value="1"/>
</dbReference>
<dbReference type="EMBL" id="MDYQ01000353">
    <property type="protein sequence ID" value="PRP76015.1"/>
    <property type="molecule type" value="Genomic_DNA"/>
</dbReference>
<dbReference type="Proteomes" id="UP000241769">
    <property type="component" value="Unassembled WGS sequence"/>
</dbReference>
<protein>
    <submittedName>
        <fullName evidence="6">N-alpha-acetyltransferase 35, NatC auxiliary subunit-like</fullName>
    </submittedName>
</protein>
<dbReference type="PANTHER" id="PTHR21373:SF0">
    <property type="entry name" value="N-ALPHA-ACETYLTRANSFERASE 35, NATC AUXILIARY SUBUNIT"/>
    <property type="match status" value="1"/>
</dbReference>
<comment type="subcellular location">
    <subcellularLocation>
        <location evidence="1">Cytoplasm</location>
    </subcellularLocation>
</comment>
<dbReference type="InterPro" id="IPR007244">
    <property type="entry name" value="Naa35_N"/>
</dbReference>
<name>A0A2P6MWE1_9EUKA</name>
<dbReference type="AlphaFoldDB" id="A0A2P6MWE1"/>
<dbReference type="InParanoid" id="A0A2P6MWE1"/>
<dbReference type="OrthoDB" id="269405at2759"/>
<dbReference type="InterPro" id="IPR057982">
    <property type="entry name" value="TPR_NAA35"/>
</dbReference>
<dbReference type="Pfam" id="PF04112">
    <property type="entry name" value="Mak10"/>
    <property type="match status" value="1"/>
</dbReference>
<evidence type="ECO:0000259" key="5">
    <source>
        <dbReference type="Pfam" id="PF25789"/>
    </source>
</evidence>
<evidence type="ECO:0000313" key="6">
    <source>
        <dbReference type="EMBL" id="PRP76015.1"/>
    </source>
</evidence>
<comment type="caution">
    <text evidence="6">The sequence shown here is derived from an EMBL/GenBank/DDBJ whole genome shotgun (WGS) entry which is preliminary data.</text>
</comment>
<sequence length="696" mass="79040">MSAFERATKDIESEEWVDISSFVEEACNDFASGQLLHRTGYNLFEAMSAIEIGDPKMDSGVNLARFLSTEERIERSIIPKPDDTLPNETVIEIMDQLLCCQATWFSGFSLAQSIFTCIYLHRHTCITNQWLLPFILGLLKCCDHVRTLIMRADVFGEEDFLGYTFDFYLCGDRDDDDITSLLEDTIKRLSEKMKGPNGAVFHSIRSRVEFVSTFRGTLMALDGKLTASGTPLRTPSDYNQARTILASCRKHLDELVERKGDIPMDQIFDPQVARVQQGPAPARVISLLDFSQFKTLFSSLIDALDAVTLLPQLKSKTINSYLDYLYWFSAAEPNVIARSRMHLCVLSEGKILGKMTVDETINEGMLAFHVPPATVKKQQTQDFVVEVAKVAVHSIRVLSYNRARQRRKIVHLLDDIVIIIQYAQSLDYEYKPPTEDQEDPGARHLESWVLDLAVPFMVQFVELGFELELYHPTEYASIYWYLDYLQGFRLRNSQYVSSLVAEGESKKSKGKKKTPFVPSIDQLYTEAHMALCRGIFRMIYAMHCSFPGNVIPYSPFSTSLFPGPSSDEMRFYHRFGVFHKLTQPTPLHYNHFKETTVHDTLTVEQLIHGATECFKQAKFCIEKVVAHAKTTSIFTEPTQTPLTLSRYSTTHLQSLMKVSVTNLVQFQLLQGAKAKGEAKPLGVNFSAHGVYIVLKN</sequence>
<dbReference type="GO" id="GO:0016740">
    <property type="term" value="F:transferase activity"/>
    <property type="evidence" value="ECO:0007669"/>
    <property type="project" value="UniProtKB-KW"/>
</dbReference>
<organism evidence="6 7">
    <name type="scientific">Planoprotostelium fungivorum</name>
    <dbReference type="NCBI Taxonomy" id="1890364"/>
    <lineage>
        <taxon>Eukaryota</taxon>
        <taxon>Amoebozoa</taxon>
        <taxon>Evosea</taxon>
        <taxon>Variosea</taxon>
        <taxon>Cavosteliida</taxon>
        <taxon>Cavosteliaceae</taxon>
        <taxon>Planoprotostelium</taxon>
    </lineage>
</organism>
<dbReference type="FunCoup" id="A0A2P6MWE1">
    <property type="interactions" value="121"/>
</dbReference>
<dbReference type="InterPro" id="IPR057983">
    <property type="entry name" value="NAA35-like_N"/>
</dbReference>
<evidence type="ECO:0000259" key="4">
    <source>
        <dbReference type="Pfam" id="PF04112"/>
    </source>
</evidence>
<gene>
    <name evidence="6" type="ORF">PROFUN_01731</name>
</gene>
<evidence type="ECO:0000256" key="2">
    <source>
        <dbReference type="ARBA" id="ARBA00006289"/>
    </source>
</evidence>
<reference evidence="6 7" key="1">
    <citation type="journal article" date="2018" name="Genome Biol. Evol.">
        <title>Multiple Roots of Fruiting Body Formation in Amoebozoa.</title>
        <authorList>
            <person name="Hillmann F."/>
            <person name="Forbes G."/>
            <person name="Novohradska S."/>
            <person name="Ferling I."/>
            <person name="Riege K."/>
            <person name="Groth M."/>
            <person name="Westermann M."/>
            <person name="Marz M."/>
            <person name="Spaller T."/>
            <person name="Winckler T."/>
            <person name="Schaap P."/>
            <person name="Glockner G."/>
        </authorList>
    </citation>
    <scope>NUCLEOTIDE SEQUENCE [LARGE SCALE GENOMIC DNA]</scope>
    <source>
        <strain evidence="6 7">Jena</strain>
    </source>
</reference>
<dbReference type="Pfam" id="PF25789">
    <property type="entry name" value="TPR_NAA35"/>
    <property type="match status" value="1"/>
</dbReference>
<dbReference type="GO" id="GO:0031417">
    <property type="term" value="C:NatC complex"/>
    <property type="evidence" value="ECO:0007669"/>
    <property type="project" value="InterPro"/>
</dbReference>
<accession>A0A2P6MWE1</accession>
<feature type="domain" description="NAA35-like N-terminal" evidence="4">
    <location>
        <begin position="33"/>
        <end position="178"/>
    </location>
</feature>
<evidence type="ECO:0000256" key="3">
    <source>
        <dbReference type="ARBA" id="ARBA00022490"/>
    </source>
</evidence>